<reference evidence="2 3" key="1">
    <citation type="submission" date="2021-06" db="EMBL/GenBank/DDBJ databases">
        <title>Caerostris extrusa draft genome.</title>
        <authorList>
            <person name="Kono N."/>
            <person name="Arakawa K."/>
        </authorList>
    </citation>
    <scope>NUCLEOTIDE SEQUENCE [LARGE SCALE GENOMIC DNA]</scope>
</reference>
<protein>
    <submittedName>
        <fullName evidence="2">Uncharacterized protein</fullName>
    </submittedName>
</protein>
<dbReference type="EMBL" id="BPLR01006588">
    <property type="protein sequence ID" value="GIY10972.1"/>
    <property type="molecule type" value="Genomic_DNA"/>
</dbReference>
<dbReference type="Proteomes" id="UP001054945">
    <property type="component" value="Unassembled WGS sequence"/>
</dbReference>
<evidence type="ECO:0000313" key="2">
    <source>
        <dbReference type="EMBL" id="GIY10972.1"/>
    </source>
</evidence>
<organism evidence="2 3">
    <name type="scientific">Caerostris extrusa</name>
    <name type="common">Bark spider</name>
    <name type="synonym">Caerostris bankana</name>
    <dbReference type="NCBI Taxonomy" id="172846"/>
    <lineage>
        <taxon>Eukaryota</taxon>
        <taxon>Metazoa</taxon>
        <taxon>Ecdysozoa</taxon>
        <taxon>Arthropoda</taxon>
        <taxon>Chelicerata</taxon>
        <taxon>Arachnida</taxon>
        <taxon>Araneae</taxon>
        <taxon>Araneomorphae</taxon>
        <taxon>Entelegynae</taxon>
        <taxon>Araneoidea</taxon>
        <taxon>Araneidae</taxon>
        <taxon>Caerostris</taxon>
    </lineage>
</organism>
<keyword evidence="3" id="KW-1185">Reference proteome</keyword>
<evidence type="ECO:0000256" key="1">
    <source>
        <dbReference type="SAM" id="MobiDB-lite"/>
    </source>
</evidence>
<dbReference type="AlphaFoldDB" id="A0AAV4QP00"/>
<sequence length="90" mass="9714">MTYDDGQLVTSITSMQESIGTISGLIPLETDELPTGLSVVTGFVLPGEYPDSMAQTSMTYLSPNPTSLLGNRLPYRSRYPSGKNLSDPKI</sequence>
<evidence type="ECO:0000313" key="3">
    <source>
        <dbReference type="Proteomes" id="UP001054945"/>
    </source>
</evidence>
<comment type="caution">
    <text evidence="2">The sequence shown here is derived from an EMBL/GenBank/DDBJ whole genome shotgun (WGS) entry which is preliminary data.</text>
</comment>
<gene>
    <name evidence="2" type="ORF">CEXT_406361</name>
</gene>
<name>A0AAV4QP00_CAEEX</name>
<accession>A0AAV4QP00</accession>
<proteinExistence type="predicted"/>
<feature type="region of interest" description="Disordered" evidence="1">
    <location>
        <begin position="71"/>
        <end position="90"/>
    </location>
</feature>